<protein>
    <recommendedName>
        <fullName evidence="2">HTH cro/C1-type domain-containing protein</fullName>
    </recommendedName>
</protein>
<dbReference type="AlphaFoldDB" id="A0A0S2W7H8"/>
<gene>
    <name evidence="3" type="ORF">IB211_02887</name>
</gene>
<evidence type="ECO:0000313" key="4">
    <source>
        <dbReference type="Proteomes" id="UP000064844"/>
    </source>
</evidence>
<feature type="domain" description="HTH cro/C1-type" evidence="2">
    <location>
        <begin position="6"/>
        <end position="59"/>
    </location>
</feature>
<dbReference type="PANTHER" id="PTHR46558">
    <property type="entry name" value="TRACRIPTIONAL REGULATORY PROTEIN-RELATED-RELATED"/>
    <property type="match status" value="1"/>
</dbReference>
<dbReference type="STRING" id="1297617.IB211_02887"/>
<evidence type="ECO:0000256" key="1">
    <source>
        <dbReference type="ARBA" id="ARBA00023125"/>
    </source>
</evidence>
<dbReference type="Pfam" id="PF01381">
    <property type="entry name" value="HTH_3"/>
    <property type="match status" value="1"/>
</dbReference>
<keyword evidence="1" id="KW-0238">DNA-binding</keyword>
<dbReference type="GO" id="GO:0003677">
    <property type="term" value="F:DNA binding"/>
    <property type="evidence" value="ECO:0007669"/>
    <property type="project" value="UniProtKB-KW"/>
</dbReference>
<name>A0A0S2W7H8_9FIRM</name>
<reference evidence="4" key="2">
    <citation type="submission" date="2015-04" db="EMBL/GenBank/DDBJ databases">
        <title>A butyrogenic pathway from the amino acid lysine in a human gut commensal.</title>
        <authorList>
            <person name="de Vos W.M."/>
            <person name="Bui N.T.P."/>
            <person name="Plugge C.M."/>
            <person name="Ritari J."/>
        </authorList>
    </citation>
    <scope>NUCLEOTIDE SEQUENCE [LARGE SCALE GENOMIC DNA]</scope>
    <source>
        <strain evidence="4">AF211</strain>
    </source>
</reference>
<dbReference type="Gene3D" id="1.10.260.40">
    <property type="entry name" value="lambda repressor-like DNA-binding domains"/>
    <property type="match status" value="1"/>
</dbReference>
<proteinExistence type="predicted"/>
<evidence type="ECO:0000313" key="3">
    <source>
        <dbReference type="EMBL" id="ALP95278.1"/>
    </source>
</evidence>
<dbReference type="CDD" id="cd00093">
    <property type="entry name" value="HTH_XRE"/>
    <property type="match status" value="1"/>
</dbReference>
<dbReference type="SMART" id="SM00530">
    <property type="entry name" value="HTH_XRE"/>
    <property type="match status" value="1"/>
</dbReference>
<dbReference type="PANTHER" id="PTHR46558:SF11">
    <property type="entry name" value="HTH-TYPE TRANSCRIPTIONAL REGULATOR XRE"/>
    <property type="match status" value="1"/>
</dbReference>
<organism evidence="3 4">
    <name type="scientific">Intestinimonas butyriciproducens</name>
    <dbReference type="NCBI Taxonomy" id="1297617"/>
    <lineage>
        <taxon>Bacteria</taxon>
        <taxon>Bacillati</taxon>
        <taxon>Bacillota</taxon>
        <taxon>Clostridia</taxon>
        <taxon>Eubacteriales</taxon>
        <taxon>Intestinimonas</taxon>
    </lineage>
</organism>
<sequence>MFSEKIRILRKETGLTQMGASEKIGISWRTYQDLEAGKKPSYDTMLKIADYFNVSVDWLMGRTENRKVQP</sequence>
<keyword evidence="4" id="KW-1185">Reference proteome</keyword>
<dbReference type="PROSITE" id="PS50943">
    <property type="entry name" value="HTH_CROC1"/>
    <property type="match status" value="1"/>
</dbReference>
<dbReference type="InterPro" id="IPR010982">
    <property type="entry name" value="Lambda_DNA-bd_dom_sf"/>
</dbReference>
<dbReference type="Proteomes" id="UP000064844">
    <property type="component" value="Chromosome"/>
</dbReference>
<evidence type="ECO:0000259" key="2">
    <source>
        <dbReference type="PROSITE" id="PS50943"/>
    </source>
</evidence>
<dbReference type="SUPFAM" id="SSF47413">
    <property type="entry name" value="lambda repressor-like DNA-binding domains"/>
    <property type="match status" value="1"/>
</dbReference>
<reference evidence="3 4" key="1">
    <citation type="journal article" date="2015" name="Nat. Commun.">
        <title>Production of butyrate from lysine and the Amadori product fructoselysine by a human gut commensal.</title>
        <authorList>
            <person name="Bui T.P."/>
            <person name="Ritari J."/>
            <person name="Boeren S."/>
            <person name="de Waard P."/>
            <person name="Plugge C.M."/>
            <person name="de Vos W.M."/>
        </authorList>
    </citation>
    <scope>NUCLEOTIDE SEQUENCE [LARGE SCALE GENOMIC DNA]</scope>
    <source>
        <strain evidence="3 4">AF211</strain>
    </source>
</reference>
<dbReference type="KEGG" id="ibu:IB211_02887"/>
<dbReference type="EMBL" id="CP011307">
    <property type="protein sequence ID" value="ALP95278.1"/>
    <property type="molecule type" value="Genomic_DNA"/>
</dbReference>
<dbReference type="RefSeq" id="WP_033119155.1">
    <property type="nucleotide sequence ID" value="NZ_CP011307.1"/>
</dbReference>
<accession>A0A0S2W7H8</accession>
<dbReference type="InterPro" id="IPR001387">
    <property type="entry name" value="Cro/C1-type_HTH"/>
</dbReference>